<dbReference type="Proteomes" id="UP001062776">
    <property type="component" value="Unassembled WGS sequence"/>
</dbReference>
<dbReference type="InterPro" id="IPR022798">
    <property type="entry name" value="BcsD_bac"/>
</dbReference>
<dbReference type="EMBL" id="BAPV01000043">
    <property type="protein sequence ID" value="GBQ91528.1"/>
    <property type="molecule type" value="Genomic_DNA"/>
</dbReference>
<gene>
    <name evidence="1" type="ORF">AA0535_2324</name>
</gene>
<keyword evidence="2" id="KW-1185">Reference proteome</keyword>
<accession>A0ABQ0Q4U8</accession>
<reference evidence="1" key="1">
    <citation type="submission" date="2013-04" db="EMBL/GenBank/DDBJ databases">
        <title>The genome sequencing project of 58 acetic acid bacteria.</title>
        <authorList>
            <person name="Okamoto-Kainuma A."/>
            <person name="Ishikawa M."/>
            <person name="Umino S."/>
            <person name="Koizumi Y."/>
            <person name="Shiwa Y."/>
            <person name="Yoshikawa H."/>
            <person name="Matsutani M."/>
            <person name="Matsushita K."/>
        </authorList>
    </citation>
    <scope>NUCLEOTIDE SEQUENCE</scope>
    <source>
        <strain evidence="1">NRIC 0535</strain>
    </source>
</reference>
<evidence type="ECO:0000313" key="2">
    <source>
        <dbReference type="Proteomes" id="UP001062776"/>
    </source>
</evidence>
<sequence>MISPEYTIFIHALATELDHQAGEDESNALLYSVGSRMAARLPLPECKTTECFELECNAALALIGWGTAELVLDQERRLFQIRLTDVPRVGSLGSPSGYWFASVFAGLFTGWFAQMGEKVTIQPVRNAPVKAGLLLSIDAGGTP</sequence>
<proteinExistence type="predicted"/>
<protein>
    <recommendedName>
        <fullName evidence="3">Cellulose synthase subunit D</fullName>
    </recommendedName>
</protein>
<dbReference type="InterPro" id="IPR038470">
    <property type="entry name" value="Cellsynth_D_sf"/>
</dbReference>
<evidence type="ECO:0000313" key="1">
    <source>
        <dbReference type="EMBL" id="GBQ91528.1"/>
    </source>
</evidence>
<evidence type="ECO:0008006" key="3">
    <source>
        <dbReference type="Google" id="ProtNLM"/>
    </source>
</evidence>
<dbReference type="Gene3D" id="3.30.70.2590">
    <property type="match status" value="1"/>
</dbReference>
<dbReference type="Pfam" id="PF03500">
    <property type="entry name" value="Cellsynth_D"/>
    <property type="match status" value="1"/>
</dbReference>
<comment type="caution">
    <text evidence="1">The sequence shown here is derived from an EMBL/GenBank/DDBJ whole genome shotgun (WGS) entry which is preliminary data.</text>
</comment>
<dbReference type="RefSeq" id="WP_264816535.1">
    <property type="nucleotide sequence ID" value="NZ_BAPV01000043.1"/>
</dbReference>
<organism evidence="1 2">
    <name type="scientific">Asaia krungthepensis NRIC 0535</name>
    <dbReference type="NCBI Taxonomy" id="1307925"/>
    <lineage>
        <taxon>Bacteria</taxon>
        <taxon>Pseudomonadati</taxon>
        <taxon>Pseudomonadota</taxon>
        <taxon>Alphaproteobacteria</taxon>
        <taxon>Acetobacterales</taxon>
        <taxon>Acetobacteraceae</taxon>
        <taxon>Asaia</taxon>
    </lineage>
</organism>
<name>A0ABQ0Q4U8_9PROT</name>
<dbReference type="PRINTS" id="PR01442">
    <property type="entry name" value="CELLSNTHASED"/>
</dbReference>